<organism evidence="4 5">
    <name type="scientific">Draconibacterium sediminis</name>
    <dbReference type="NCBI Taxonomy" id="1544798"/>
    <lineage>
        <taxon>Bacteria</taxon>
        <taxon>Pseudomonadati</taxon>
        <taxon>Bacteroidota</taxon>
        <taxon>Bacteroidia</taxon>
        <taxon>Marinilabiliales</taxon>
        <taxon>Prolixibacteraceae</taxon>
        <taxon>Draconibacterium</taxon>
    </lineage>
</organism>
<gene>
    <name evidence="4" type="ORF">LH29_00525</name>
</gene>
<proteinExistence type="predicted"/>
<evidence type="ECO:0000256" key="1">
    <source>
        <dbReference type="ARBA" id="ARBA00022612"/>
    </source>
</evidence>
<feature type="domain" description="Phage tail tape measure protein" evidence="3">
    <location>
        <begin position="95"/>
        <end position="291"/>
    </location>
</feature>
<reference evidence="4 5" key="1">
    <citation type="submission" date="2014-09" db="EMBL/GenBank/DDBJ databases">
        <title>Draft Genome Sequence of Draconibacterium sp. JN14CK-3.</title>
        <authorList>
            <person name="Dong C."/>
            <person name="Lai Q."/>
            <person name="Shao Z."/>
        </authorList>
    </citation>
    <scope>NUCLEOTIDE SEQUENCE [LARGE SCALE GENOMIC DNA]</scope>
    <source>
        <strain evidence="4 5">JN14CK-3</strain>
    </source>
</reference>
<dbReference type="RefSeq" id="WP_045025619.1">
    <property type="nucleotide sequence ID" value="NZ_JRHC01000001.1"/>
</dbReference>
<keyword evidence="5" id="KW-1185">Reference proteome</keyword>
<dbReference type="NCBIfam" id="TIGR01760">
    <property type="entry name" value="tape_meas_TP901"/>
    <property type="match status" value="1"/>
</dbReference>
<dbReference type="PANTHER" id="PTHR37813">
    <property type="entry name" value="FELS-2 PROPHAGE PROTEIN"/>
    <property type="match status" value="1"/>
</dbReference>
<dbReference type="EMBL" id="JRHC01000001">
    <property type="protein sequence ID" value="KJF44059.1"/>
    <property type="molecule type" value="Genomic_DNA"/>
</dbReference>
<evidence type="ECO:0000313" key="5">
    <source>
        <dbReference type="Proteomes" id="UP000032544"/>
    </source>
</evidence>
<evidence type="ECO:0000256" key="2">
    <source>
        <dbReference type="SAM" id="Coils"/>
    </source>
</evidence>
<dbReference type="InterPro" id="IPR010090">
    <property type="entry name" value="Phage_tape_meas"/>
</dbReference>
<evidence type="ECO:0000259" key="3">
    <source>
        <dbReference type="Pfam" id="PF10145"/>
    </source>
</evidence>
<dbReference type="Pfam" id="PF10145">
    <property type="entry name" value="PhageMin_Tail"/>
    <property type="match status" value="1"/>
</dbReference>
<keyword evidence="1" id="KW-1188">Viral release from host cell</keyword>
<sequence length="1068" mass="117122">MMTGGIQGLHFVNTMSNAGLRAKSAEAESIIAGMGRNIGKLAPFAPLAAGSLILAKLGNDAYDFSNEYSKAMREVQTISQATQEDWEGMNKAIIDLAANGPDDAIQLAEAYYQIASAGYDGAAGLNLLDVSSRAATAGITDTKTAADGLTTILNAWGKDATEAEKVADVLFKTVEKGKTTFPELAQNIAQVAPMASAMKISLEEILGATASLTKQGNTTSMAMTQIRQAIIGLNENLGDGWSEAMTFQEALQAVRDMAGGSDTALKDMMGRIEGVNAVLALTGDKAIAAADDLKTLSEATGSMQTAYETMMEEADNKWSQVHNKWQRELSQVGDSLKVASSGIADFFNRILTDEQADVIGPASQSAINNLFSDLNQLDDKEAKLKLITDKIIELKNEYVSLGQESAQWEKVQPSWLQRQAENFNAALGFGPATLSGRYNQANLEIVQKDIAINEQVRQKLEELYRQVLNSAGGSGSGGGGGDKPKPWTVGESQAEIERLKEQLGTVSIEQEVELRFKIADEQAKIDEFYGKVRDRFNQAINESWETPFNRTVGADNSNSETASKGNASKLIEDQTKAYKEQTKEITKLLKPMKQLTEEQEKQKEAEYDKIDAQRTQIENLEELAQAMQDSSEILGALSYAIGEVDSKAGQAVGRLADMARNASNMIASIAEDPTAAISSGIGIIGNIVGIYASAIGNKKDKLAEPWIEFEHWVSASNRELERYIKLRDEAIGSARYTFNDNLLEENLNKIKEVEEKLSGLDLSFTFEASGAAVSGKKIYDDVEEQRKELEKILGDSLTFVDYDKTSLPFYLKYSETYSYNLEKLLKDNEGNFSLDKINQLIDDGIVTDQKVIDAVDYYAELLDSYADTQEAKNKLLTATMADSIADSIIDGFENGYNAASDFADNFEGLMRDAILNSVKVQYLEKPLKDWYETFAGYVESDGALDDGEVAKLQEVYNSIVNDASSMYDELSQIAGLDFSKYSYGYSELQGIQRSITEETGSLLVGQFSSMREYQVRANDTMMDQLAMAEEQLEVLQDIRENTSYNHNLDGMHEELRTMNQTLKAGLGI</sequence>
<protein>
    <recommendedName>
        <fullName evidence="3">Phage tail tape measure protein domain-containing protein</fullName>
    </recommendedName>
</protein>
<dbReference type="PANTHER" id="PTHR37813:SF1">
    <property type="entry name" value="FELS-2 PROPHAGE PROTEIN"/>
    <property type="match status" value="1"/>
</dbReference>
<dbReference type="AlphaFoldDB" id="A0A0D8JBE3"/>
<dbReference type="Proteomes" id="UP000032544">
    <property type="component" value="Unassembled WGS sequence"/>
</dbReference>
<dbReference type="STRING" id="1544798.LH29_00525"/>
<comment type="caution">
    <text evidence="4">The sequence shown here is derived from an EMBL/GenBank/DDBJ whole genome shotgun (WGS) entry which is preliminary data.</text>
</comment>
<evidence type="ECO:0000313" key="4">
    <source>
        <dbReference type="EMBL" id="KJF44059.1"/>
    </source>
</evidence>
<name>A0A0D8JBE3_9BACT</name>
<dbReference type="OrthoDB" id="1414895at2"/>
<accession>A0A0D8JBE3</accession>
<feature type="coiled-coil region" evidence="2">
    <location>
        <begin position="593"/>
        <end position="630"/>
    </location>
</feature>
<keyword evidence="2" id="KW-0175">Coiled coil</keyword>